<keyword evidence="2" id="KW-1185">Reference proteome</keyword>
<evidence type="ECO:0000313" key="2">
    <source>
        <dbReference type="Proteomes" id="UP000008718"/>
    </source>
</evidence>
<dbReference type="eggNOG" id="COG3391">
    <property type="taxonomic scope" value="Bacteria"/>
</dbReference>
<organism evidence="1 2">
    <name type="scientific">Paludibacter propionicigenes (strain DSM 17365 / JCM 13257 / WB4)</name>
    <dbReference type="NCBI Taxonomy" id="694427"/>
    <lineage>
        <taxon>Bacteria</taxon>
        <taxon>Pseudomonadati</taxon>
        <taxon>Bacteroidota</taxon>
        <taxon>Bacteroidia</taxon>
        <taxon>Bacteroidales</taxon>
        <taxon>Paludibacteraceae</taxon>
        <taxon>Paludibacter</taxon>
    </lineage>
</organism>
<dbReference type="Pfam" id="PF17170">
    <property type="entry name" value="DUF5128"/>
    <property type="match status" value="1"/>
</dbReference>
<gene>
    <name evidence="1" type="ordered locus">Palpr_1566</name>
</gene>
<sequence>MFKIRFKSVVILVGLVFFVQCTSTTKKVDNNVSERRVNFGKLIKINNSEVISNYSFIRLETTEESLIGTVNQIEIVNDKIYILDNYASQGLFVFSITGKFLAKLTHRGNGPGEFISPYSFYIDKNGYLLLYDMQLSRLLKYDSNSLKFIEEVKMPFRSAKSFYVLPSDDLYLYYGDKGNRDFKETNILIVSDKKGKVHKQFLKTTPSENIFHGSETDFYSFSGDSYFYPYFSNKIYLVKKDTVQCKYELLFGDNKMVDEELFLKYKNDRDFMKEIIMGDDNWIRLLYVYENDTNLVVKYYIKKDFYMGIYNKISQEVVNFKCSTVTDDIGIGGVFPLPKGRYGNRFIAQINYSDIHKDALKDEKLKAIVKVSSEDTNPILMIYSINSKLGRVSR</sequence>
<dbReference type="SUPFAM" id="SSF63829">
    <property type="entry name" value="Calcium-dependent phosphotriesterase"/>
    <property type="match status" value="1"/>
</dbReference>
<reference evidence="1 2" key="2">
    <citation type="journal article" date="2011" name="Stand. Genomic Sci.">
        <title>Complete genome sequence of Paludibacter propionicigenes type strain (WB4).</title>
        <authorList>
            <person name="Gronow S."/>
            <person name="Munk C."/>
            <person name="Lapidus A."/>
            <person name="Nolan M."/>
            <person name="Lucas S."/>
            <person name="Hammon N."/>
            <person name="Deshpande S."/>
            <person name="Cheng J.F."/>
            <person name="Tapia R."/>
            <person name="Han C."/>
            <person name="Goodwin L."/>
            <person name="Pitluck S."/>
            <person name="Liolios K."/>
            <person name="Ivanova N."/>
            <person name="Mavromatis K."/>
            <person name="Mikhailova N."/>
            <person name="Pati A."/>
            <person name="Chen A."/>
            <person name="Palaniappan K."/>
            <person name="Land M."/>
            <person name="Hauser L."/>
            <person name="Chang Y.J."/>
            <person name="Jeffries C.D."/>
            <person name="Brambilla E."/>
            <person name="Rohde M."/>
            <person name="Goker M."/>
            <person name="Detter J.C."/>
            <person name="Woyke T."/>
            <person name="Bristow J."/>
            <person name="Eisen J.A."/>
            <person name="Markowitz V."/>
            <person name="Hugenholtz P."/>
            <person name="Kyrpides N.C."/>
            <person name="Klenk H.P."/>
        </authorList>
    </citation>
    <scope>NUCLEOTIDE SEQUENCE [LARGE SCALE GENOMIC DNA]</scope>
    <source>
        <strain evidence="2">DSM 17365 / JCM 13257 / WB4</strain>
    </source>
</reference>
<dbReference type="HOGENOM" id="CLU_056133_0_0_10"/>
<evidence type="ECO:0000313" key="1">
    <source>
        <dbReference type="EMBL" id="ADQ79711.1"/>
    </source>
</evidence>
<protein>
    <submittedName>
        <fullName evidence="1">Uncharacterized protein</fullName>
    </submittedName>
</protein>
<dbReference type="STRING" id="694427.Palpr_1566"/>
<dbReference type="KEGG" id="ppn:Palpr_1566"/>
<reference key="1">
    <citation type="submission" date="2010-11" db="EMBL/GenBank/DDBJ databases">
        <title>The complete genome of Paludibacter propionicigenes DSM 17365.</title>
        <authorList>
            <consortium name="US DOE Joint Genome Institute (JGI-PGF)"/>
            <person name="Lucas S."/>
            <person name="Copeland A."/>
            <person name="Lapidus A."/>
            <person name="Bruce D."/>
            <person name="Goodwin L."/>
            <person name="Pitluck S."/>
            <person name="Kyrpides N."/>
            <person name="Mavromatis K."/>
            <person name="Ivanova N."/>
            <person name="Munk A.C."/>
            <person name="Brettin T."/>
            <person name="Detter J.C."/>
            <person name="Han C."/>
            <person name="Tapia R."/>
            <person name="Land M."/>
            <person name="Hauser L."/>
            <person name="Markowitz V."/>
            <person name="Cheng J.-F."/>
            <person name="Hugenholtz P."/>
            <person name="Woyke T."/>
            <person name="Wu D."/>
            <person name="Gronow S."/>
            <person name="Wellnitz S."/>
            <person name="Brambilla E."/>
            <person name="Klenk H.-P."/>
            <person name="Eisen J.A."/>
        </authorList>
    </citation>
    <scope>NUCLEOTIDE SEQUENCE</scope>
    <source>
        <strain>WB4</strain>
    </source>
</reference>
<dbReference type="Gene3D" id="2.120.10.30">
    <property type="entry name" value="TolB, C-terminal domain"/>
    <property type="match status" value="1"/>
</dbReference>
<dbReference type="RefSeq" id="WP_013445080.1">
    <property type="nucleotide sequence ID" value="NC_014734.1"/>
</dbReference>
<dbReference type="InterPro" id="IPR011042">
    <property type="entry name" value="6-blade_b-propeller_TolB-like"/>
</dbReference>
<name>E4T4R7_PALPW</name>
<dbReference type="Proteomes" id="UP000008718">
    <property type="component" value="Chromosome"/>
</dbReference>
<dbReference type="EMBL" id="CP002345">
    <property type="protein sequence ID" value="ADQ79711.1"/>
    <property type="molecule type" value="Genomic_DNA"/>
</dbReference>
<accession>E4T4R7</accession>
<proteinExistence type="predicted"/>
<dbReference type="OrthoDB" id="1047908at2"/>
<dbReference type="AlphaFoldDB" id="E4T4R7"/>